<dbReference type="Pfam" id="PF07791">
    <property type="entry name" value="Imm11"/>
    <property type="match status" value="1"/>
</dbReference>
<feature type="domain" description="Immunity MXAN-0049 protein" evidence="1">
    <location>
        <begin position="27"/>
        <end position="182"/>
    </location>
</feature>
<dbReference type="EMBL" id="BJVY01000051">
    <property type="protein sequence ID" value="GEL74598.1"/>
    <property type="molecule type" value="Genomic_DNA"/>
</dbReference>
<dbReference type="EMBL" id="FNAJ01000008">
    <property type="protein sequence ID" value="SDE54156.1"/>
    <property type="molecule type" value="Genomic_DNA"/>
</dbReference>
<evidence type="ECO:0000313" key="2">
    <source>
        <dbReference type="EMBL" id="GEL74598.1"/>
    </source>
</evidence>
<dbReference type="InterPro" id="IPR012433">
    <property type="entry name" value="Imm11"/>
</dbReference>
<evidence type="ECO:0000313" key="4">
    <source>
        <dbReference type="Proteomes" id="UP000198717"/>
    </source>
</evidence>
<dbReference type="Proteomes" id="UP000321224">
    <property type="component" value="Unassembled WGS sequence"/>
</dbReference>
<evidence type="ECO:0000313" key="5">
    <source>
        <dbReference type="Proteomes" id="UP000321224"/>
    </source>
</evidence>
<keyword evidence="4" id="KW-1185">Reference proteome</keyword>
<reference evidence="2 5" key="2">
    <citation type="submission" date="2019-07" db="EMBL/GenBank/DDBJ databases">
        <title>Whole genome shotgun sequence of Myxococcus virescens NBRC 100334.</title>
        <authorList>
            <person name="Hosoyama A."/>
            <person name="Uohara A."/>
            <person name="Ohji S."/>
            <person name="Ichikawa N."/>
        </authorList>
    </citation>
    <scope>NUCLEOTIDE SEQUENCE [LARGE SCALE GENOMIC DNA]</scope>
    <source>
        <strain evidence="2 5">NBRC 100334</strain>
    </source>
</reference>
<gene>
    <name evidence="2" type="ORF">MVI01_63820</name>
    <name evidence="3" type="ORF">SAMN04488504_108130</name>
</gene>
<sequence length="192" mass="22002">MQDDYCVLMRARSQQHPLLTWDQEYLPFLKPAPVVVHEPVRLKLGEPIPPRPVMVDHHSLPAPVVSTRVKEALEAVDLHGVQLVPADVQVGDFVLRYWLVHMWRSIRCMDRNRSIFETSRSGLTLLSLDKLFLDEAVLGETPLEERLVFRLAESVVHVFHRTVVERVLALSPLPEGLRFVPVTEWGDSSAFR</sequence>
<dbReference type="Proteomes" id="UP000198717">
    <property type="component" value="Unassembled WGS sequence"/>
</dbReference>
<dbReference type="RefSeq" id="WP_090491648.1">
    <property type="nucleotide sequence ID" value="NZ_BJVY01000051.1"/>
</dbReference>
<comment type="caution">
    <text evidence="2">The sequence shown here is derived from an EMBL/GenBank/DDBJ whole genome shotgun (WGS) entry which is preliminary data.</text>
</comment>
<name>A0A511HLY9_9BACT</name>
<reference evidence="3 4" key="1">
    <citation type="submission" date="2016-10" db="EMBL/GenBank/DDBJ databases">
        <authorList>
            <person name="Varghese N."/>
            <person name="Submissions S."/>
        </authorList>
    </citation>
    <scope>NUCLEOTIDE SEQUENCE [LARGE SCALE GENOMIC DNA]</scope>
    <source>
        <strain evidence="3 4">DSM 2260</strain>
    </source>
</reference>
<protein>
    <recommendedName>
        <fullName evidence="1">Immunity MXAN-0049 protein domain-containing protein</fullName>
    </recommendedName>
</protein>
<evidence type="ECO:0000259" key="1">
    <source>
        <dbReference type="Pfam" id="PF07791"/>
    </source>
</evidence>
<dbReference type="AlphaFoldDB" id="A0A511HLY9"/>
<proteinExistence type="predicted"/>
<accession>A0A511HLY9</accession>
<evidence type="ECO:0000313" key="3">
    <source>
        <dbReference type="EMBL" id="SDE54156.1"/>
    </source>
</evidence>
<organism evidence="2 5">
    <name type="scientific">Myxococcus virescens</name>
    <dbReference type="NCBI Taxonomy" id="83456"/>
    <lineage>
        <taxon>Bacteria</taxon>
        <taxon>Pseudomonadati</taxon>
        <taxon>Myxococcota</taxon>
        <taxon>Myxococcia</taxon>
        <taxon>Myxococcales</taxon>
        <taxon>Cystobacterineae</taxon>
        <taxon>Myxococcaceae</taxon>
        <taxon>Myxococcus</taxon>
    </lineage>
</organism>